<accession>A0AAE1AQ09</accession>
<organism evidence="1 2">
    <name type="scientific">Elysia crispata</name>
    <name type="common">lettuce slug</name>
    <dbReference type="NCBI Taxonomy" id="231223"/>
    <lineage>
        <taxon>Eukaryota</taxon>
        <taxon>Metazoa</taxon>
        <taxon>Spiralia</taxon>
        <taxon>Lophotrochozoa</taxon>
        <taxon>Mollusca</taxon>
        <taxon>Gastropoda</taxon>
        <taxon>Heterobranchia</taxon>
        <taxon>Euthyneura</taxon>
        <taxon>Panpulmonata</taxon>
        <taxon>Sacoglossa</taxon>
        <taxon>Placobranchoidea</taxon>
        <taxon>Plakobranchidae</taxon>
        <taxon>Elysia</taxon>
    </lineage>
</organism>
<dbReference type="Proteomes" id="UP001283361">
    <property type="component" value="Unassembled WGS sequence"/>
</dbReference>
<gene>
    <name evidence="1" type="ORF">RRG08_028946</name>
</gene>
<dbReference type="AlphaFoldDB" id="A0AAE1AQ09"/>
<comment type="caution">
    <text evidence="1">The sequence shown here is derived from an EMBL/GenBank/DDBJ whole genome shotgun (WGS) entry which is preliminary data.</text>
</comment>
<protein>
    <submittedName>
        <fullName evidence="1">Uncharacterized protein</fullName>
    </submittedName>
</protein>
<proteinExistence type="predicted"/>
<keyword evidence="2" id="KW-1185">Reference proteome</keyword>
<evidence type="ECO:0000313" key="2">
    <source>
        <dbReference type="Proteomes" id="UP001283361"/>
    </source>
</evidence>
<dbReference type="EMBL" id="JAWDGP010001430">
    <property type="protein sequence ID" value="KAK3791798.1"/>
    <property type="molecule type" value="Genomic_DNA"/>
</dbReference>
<reference evidence="1" key="1">
    <citation type="journal article" date="2023" name="G3 (Bethesda)">
        <title>A reference genome for the long-term kleptoplast-retaining sea slug Elysia crispata morphotype clarki.</title>
        <authorList>
            <person name="Eastman K.E."/>
            <person name="Pendleton A.L."/>
            <person name="Shaikh M.A."/>
            <person name="Suttiyut T."/>
            <person name="Ogas R."/>
            <person name="Tomko P."/>
            <person name="Gavelis G."/>
            <person name="Widhalm J.R."/>
            <person name="Wisecaver J.H."/>
        </authorList>
    </citation>
    <scope>NUCLEOTIDE SEQUENCE</scope>
    <source>
        <strain evidence="1">ECLA1</strain>
    </source>
</reference>
<name>A0AAE1AQ09_9GAST</name>
<sequence length="85" mass="9093">MTDGSSDSSLLCVNPAQTTVKSLQTIQGRKYIATKIEHPAAGNQLIARAAIRVLSSPTNYFVFMASGVMRNWPGLDPATVSRARG</sequence>
<evidence type="ECO:0000313" key="1">
    <source>
        <dbReference type="EMBL" id="KAK3791798.1"/>
    </source>
</evidence>